<dbReference type="RefSeq" id="WP_200261168.1">
    <property type="nucleotide sequence ID" value="NZ_NRSH01000189.1"/>
</dbReference>
<keyword evidence="1" id="KW-0472">Membrane</keyword>
<dbReference type="SUPFAM" id="SSF54523">
    <property type="entry name" value="Pili subunits"/>
    <property type="match status" value="1"/>
</dbReference>
<evidence type="ECO:0000313" key="3">
    <source>
        <dbReference type="Proteomes" id="UP000738126"/>
    </source>
</evidence>
<dbReference type="Pfam" id="PF16732">
    <property type="entry name" value="ComP_DUS"/>
    <property type="match status" value="1"/>
</dbReference>
<dbReference type="Pfam" id="PF07963">
    <property type="entry name" value="N_methyl"/>
    <property type="match status" value="1"/>
</dbReference>
<sequence>MAPYARRRGGFTLLEVLVVAAIVATLAAIAYPVYERYALRAHRSDATGSLLQAWSALERCFAEELDYRACADRVPARSRRGYYELTLEPERDAFQLIATPAAGSRQEADAQCQRLTLNHRGERGSEPAEAAACWGG</sequence>
<organism evidence="2 3">
    <name type="scientific">Halorhodospira neutriphila</name>
    <dbReference type="NCBI Taxonomy" id="168379"/>
    <lineage>
        <taxon>Bacteria</taxon>
        <taxon>Pseudomonadati</taxon>
        <taxon>Pseudomonadota</taxon>
        <taxon>Gammaproteobacteria</taxon>
        <taxon>Chromatiales</taxon>
        <taxon>Ectothiorhodospiraceae</taxon>
        <taxon>Halorhodospira</taxon>
    </lineage>
</organism>
<keyword evidence="1" id="KW-0812">Transmembrane</keyword>
<dbReference type="Gene3D" id="3.30.700.10">
    <property type="entry name" value="Glycoprotein, Type 4 Pilin"/>
    <property type="match status" value="1"/>
</dbReference>
<dbReference type="InterPro" id="IPR031982">
    <property type="entry name" value="PilE-like"/>
</dbReference>
<dbReference type="EMBL" id="NRSH01000189">
    <property type="protein sequence ID" value="MBK1727597.1"/>
    <property type="molecule type" value="Genomic_DNA"/>
</dbReference>
<protein>
    <submittedName>
        <fullName evidence="2">Uncharacterized protein</fullName>
    </submittedName>
</protein>
<keyword evidence="1" id="KW-1133">Transmembrane helix</keyword>
<accession>A0ABS1E9C5</accession>
<evidence type="ECO:0000256" key="1">
    <source>
        <dbReference type="SAM" id="Phobius"/>
    </source>
</evidence>
<dbReference type="PROSITE" id="PS00409">
    <property type="entry name" value="PROKAR_NTER_METHYL"/>
    <property type="match status" value="1"/>
</dbReference>
<gene>
    <name evidence="2" type="ORF">CKO13_11355</name>
</gene>
<name>A0ABS1E9C5_9GAMM</name>
<dbReference type="Proteomes" id="UP000738126">
    <property type="component" value="Unassembled WGS sequence"/>
</dbReference>
<evidence type="ECO:0000313" key="2">
    <source>
        <dbReference type="EMBL" id="MBK1727597.1"/>
    </source>
</evidence>
<feature type="transmembrane region" description="Helical" evidence="1">
    <location>
        <begin position="12"/>
        <end position="34"/>
    </location>
</feature>
<dbReference type="InterPro" id="IPR045584">
    <property type="entry name" value="Pilin-like"/>
</dbReference>
<keyword evidence="3" id="KW-1185">Reference proteome</keyword>
<dbReference type="InterPro" id="IPR012902">
    <property type="entry name" value="N_methyl_site"/>
</dbReference>
<reference evidence="2 3" key="1">
    <citation type="journal article" date="2020" name="Microorganisms">
        <title>Osmotic Adaptation and Compatible Solute Biosynthesis of Phototrophic Bacteria as Revealed from Genome Analyses.</title>
        <authorList>
            <person name="Imhoff J.F."/>
            <person name="Rahn T."/>
            <person name="Kunzel S."/>
            <person name="Keller A."/>
            <person name="Neulinger S.C."/>
        </authorList>
    </citation>
    <scope>NUCLEOTIDE SEQUENCE [LARGE SCALE GENOMIC DNA]</scope>
    <source>
        <strain evidence="2 3">DSM 15116</strain>
    </source>
</reference>
<comment type="caution">
    <text evidence="2">The sequence shown here is derived from an EMBL/GenBank/DDBJ whole genome shotgun (WGS) entry which is preliminary data.</text>
</comment>
<dbReference type="NCBIfam" id="TIGR02532">
    <property type="entry name" value="IV_pilin_GFxxxE"/>
    <property type="match status" value="1"/>
</dbReference>
<proteinExistence type="predicted"/>